<evidence type="ECO:0000313" key="1">
    <source>
        <dbReference type="EMBL" id="SVA18425.1"/>
    </source>
</evidence>
<gene>
    <name evidence="1" type="ORF">METZ01_LOCUS71279</name>
</gene>
<name>A0A381TQV4_9ZZZZ</name>
<accession>A0A381TQV4</accession>
<organism evidence="1">
    <name type="scientific">marine metagenome</name>
    <dbReference type="NCBI Taxonomy" id="408172"/>
    <lineage>
        <taxon>unclassified sequences</taxon>
        <taxon>metagenomes</taxon>
        <taxon>ecological metagenomes</taxon>
    </lineage>
</organism>
<proteinExistence type="predicted"/>
<dbReference type="AlphaFoldDB" id="A0A381TQV4"/>
<reference evidence="1" key="1">
    <citation type="submission" date="2018-05" db="EMBL/GenBank/DDBJ databases">
        <authorList>
            <person name="Lanie J.A."/>
            <person name="Ng W.-L."/>
            <person name="Kazmierczak K.M."/>
            <person name="Andrzejewski T.M."/>
            <person name="Davidsen T.M."/>
            <person name="Wayne K.J."/>
            <person name="Tettelin H."/>
            <person name="Glass J.I."/>
            <person name="Rusch D."/>
            <person name="Podicherti R."/>
            <person name="Tsui H.-C.T."/>
            <person name="Winkler M.E."/>
        </authorList>
    </citation>
    <scope>NUCLEOTIDE SEQUENCE</scope>
</reference>
<sequence>MPLLIEAHTNTTESKNSVFKENNVKNIKTQFIKSGVVF</sequence>
<protein>
    <submittedName>
        <fullName evidence="1">Uncharacterized protein</fullName>
    </submittedName>
</protein>
<dbReference type="EMBL" id="UINC01005010">
    <property type="protein sequence ID" value="SVA18425.1"/>
    <property type="molecule type" value="Genomic_DNA"/>
</dbReference>